<evidence type="ECO:0000256" key="1">
    <source>
        <dbReference type="ARBA" id="ARBA00004922"/>
    </source>
</evidence>
<evidence type="ECO:0000313" key="9">
    <source>
        <dbReference type="Proteomes" id="UP000011087"/>
    </source>
</evidence>
<dbReference type="KEGG" id="gtt:GUITHDRAFT_151691"/>
<dbReference type="InterPro" id="IPR037919">
    <property type="entry name" value="OGT"/>
</dbReference>
<dbReference type="EMBL" id="JH992984">
    <property type="protein sequence ID" value="EKX48801.1"/>
    <property type="molecule type" value="Genomic_DNA"/>
</dbReference>
<gene>
    <name evidence="7" type="ORF">GUITHDRAFT_151691</name>
</gene>
<reference evidence="9" key="2">
    <citation type="submission" date="2012-11" db="EMBL/GenBank/DDBJ databases">
        <authorList>
            <person name="Kuo A."/>
            <person name="Curtis B.A."/>
            <person name="Tanifuji G."/>
            <person name="Burki F."/>
            <person name="Gruber A."/>
            <person name="Irimia M."/>
            <person name="Maruyama S."/>
            <person name="Arias M.C."/>
            <person name="Ball S.G."/>
            <person name="Gile G.H."/>
            <person name="Hirakawa Y."/>
            <person name="Hopkins J.F."/>
            <person name="Rensing S.A."/>
            <person name="Schmutz J."/>
            <person name="Symeonidi A."/>
            <person name="Elias M."/>
            <person name="Eveleigh R.J."/>
            <person name="Herman E.K."/>
            <person name="Klute M.J."/>
            <person name="Nakayama T."/>
            <person name="Obornik M."/>
            <person name="Reyes-Prieto A."/>
            <person name="Armbrust E.V."/>
            <person name="Aves S.J."/>
            <person name="Beiko R.G."/>
            <person name="Coutinho P."/>
            <person name="Dacks J.B."/>
            <person name="Durnford D.G."/>
            <person name="Fast N.M."/>
            <person name="Green B.R."/>
            <person name="Grisdale C."/>
            <person name="Hempe F."/>
            <person name="Henrissat B."/>
            <person name="Hoppner M.P."/>
            <person name="Ishida K.-I."/>
            <person name="Kim E."/>
            <person name="Koreny L."/>
            <person name="Kroth P.G."/>
            <person name="Liu Y."/>
            <person name="Malik S.-B."/>
            <person name="Maier U.G."/>
            <person name="McRose D."/>
            <person name="Mock T."/>
            <person name="Neilson J.A."/>
            <person name="Onodera N.T."/>
            <person name="Poole A.M."/>
            <person name="Pritham E.J."/>
            <person name="Richards T.A."/>
            <person name="Rocap G."/>
            <person name="Roy S.W."/>
            <person name="Sarai C."/>
            <person name="Schaack S."/>
            <person name="Shirato S."/>
            <person name="Slamovits C.H."/>
            <person name="Spencer D.F."/>
            <person name="Suzuki S."/>
            <person name="Worden A.Z."/>
            <person name="Zauner S."/>
            <person name="Barry K."/>
            <person name="Bell C."/>
            <person name="Bharti A.K."/>
            <person name="Crow J.A."/>
            <person name="Grimwood J."/>
            <person name="Kramer R."/>
            <person name="Lindquist E."/>
            <person name="Lucas S."/>
            <person name="Salamov A."/>
            <person name="McFadden G.I."/>
            <person name="Lane C.E."/>
            <person name="Keeling P.J."/>
            <person name="Gray M.W."/>
            <person name="Grigoriev I.V."/>
            <person name="Archibald J.M."/>
        </authorList>
    </citation>
    <scope>NUCLEOTIDE SEQUENCE</scope>
    <source>
        <strain evidence="9">CCMP2712</strain>
    </source>
</reference>
<protein>
    <recommendedName>
        <fullName evidence="6">O-GlcNAc transferase C-terminal domain-containing protein</fullName>
    </recommendedName>
</protein>
<keyword evidence="5" id="KW-1133">Transmembrane helix</keyword>
<name>L1JK04_GUITC</name>
<reference evidence="8" key="3">
    <citation type="submission" date="2015-06" db="UniProtKB">
        <authorList>
            <consortium name="EnsemblProtists"/>
        </authorList>
    </citation>
    <scope>IDENTIFICATION</scope>
</reference>
<keyword evidence="9" id="KW-1185">Reference proteome</keyword>
<evidence type="ECO:0000256" key="4">
    <source>
        <dbReference type="ARBA" id="ARBA00022803"/>
    </source>
</evidence>
<dbReference type="EnsemblProtists" id="EKX48801">
    <property type="protein sequence ID" value="EKX48801"/>
    <property type="gene ID" value="GUITHDRAFT_151691"/>
</dbReference>
<dbReference type="STRING" id="905079.L1JK04"/>
<dbReference type="OrthoDB" id="421121at2759"/>
<evidence type="ECO:0000256" key="2">
    <source>
        <dbReference type="ARBA" id="ARBA00022679"/>
    </source>
</evidence>
<dbReference type="AlphaFoldDB" id="L1JK04"/>
<keyword evidence="2" id="KW-0808">Transferase</keyword>
<dbReference type="GO" id="GO:0097363">
    <property type="term" value="F:protein O-acetylglucosaminyltransferase activity"/>
    <property type="evidence" value="ECO:0007669"/>
    <property type="project" value="TreeGrafter"/>
</dbReference>
<proteinExistence type="predicted"/>
<keyword evidence="4" id="KW-0802">TPR repeat</keyword>
<organism evidence="7">
    <name type="scientific">Guillardia theta (strain CCMP2712)</name>
    <name type="common">Cryptophyte</name>
    <dbReference type="NCBI Taxonomy" id="905079"/>
    <lineage>
        <taxon>Eukaryota</taxon>
        <taxon>Cryptophyceae</taxon>
        <taxon>Pyrenomonadales</taxon>
        <taxon>Geminigeraceae</taxon>
        <taxon>Guillardia</taxon>
    </lineage>
</organism>
<dbReference type="eggNOG" id="KOG4626">
    <property type="taxonomic scope" value="Eukaryota"/>
</dbReference>
<sequence>MSILKKTPNSVIALLNITGSPLGPCCPLHPLPSCPPLLLLLLFLFSLLIVVFVVFFSSGADLFLDNTFYNAGTTGSDVLYAGVPVISLSGRRTLSRMGASLAAAMNFFDLLVRDLDEYVDLAVRLGQNPRRLAETKMKLHRHTRLGLLFDADRWVVAYEAMLAAMWDAAIADGIRTGGREEEEGRKRKSIVISSHVLDPG</sequence>
<keyword evidence="5" id="KW-0812">Transmembrane</keyword>
<dbReference type="Pfam" id="PF13844">
    <property type="entry name" value="Glyco_transf_41"/>
    <property type="match status" value="1"/>
</dbReference>
<evidence type="ECO:0000256" key="3">
    <source>
        <dbReference type="ARBA" id="ARBA00022737"/>
    </source>
</evidence>
<keyword evidence="5" id="KW-0472">Membrane</keyword>
<dbReference type="Gene3D" id="3.40.50.2000">
    <property type="entry name" value="Glycogen Phosphorylase B"/>
    <property type="match status" value="1"/>
</dbReference>
<accession>L1JK04</accession>
<evidence type="ECO:0000313" key="7">
    <source>
        <dbReference type="EMBL" id="EKX48801.1"/>
    </source>
</evidence>
<feature type="domain" description="O-GlcNAc transferase C-terminal" evidence="6">
    <location>
        <begin position="60"/>
        <end position="154"/>
    </location>
</feature>
<dbReference type="PANTHER" id="PTHR44366:SF1">
    <property type="entry name" value="UDP-N-ACETYLGLUCOSAMINE--PEPTIDE N-ACETYLGLUCOSAMINYLTRANSFERASE 110 KDA SUBUNIT"/>
    <property type="match status" value="1"/>
</dbReference>
<dbReference type="GO" id="GO:0006493">
    <property type="term" value="P:protein O-linked glycosylation"/>
    <property type="evidence" value="ECO:0007669"/>
    <property type="project" value="InterPro"/>
</dbReference>
<dbReference type="InterPro" id="IPR029489">
    <property type="entry name" value="OGT/SEC/SPY_C"/>
</dbReference>
<dbReference type="HOGENOM" id="CLU_1368514_0_0_1"/>
<dbReference type="RefSeq" id="XP_005835781.1">
    <property type="nucleotide sequence ID" value="XM_005835724.1"/>
</dbReference>
<feature type="transmembrane region" description="Helical" evidence="5">
    <location>
        <begin position="37"/>
        <end position="56"/>
    </location>
</feature>
<evidence type="ECO:0000259" key="6">
    <source>
        <dbReference type="Pfam" id="PF13844"/>
    </source>
</evidence>
<dbReference type="PaxDb" id="55529-EKX48801"/>
<evidence type="ECO:0000256" key="5">
    <source>
        <dbReference type="SAM" id="Phobius"/>
    </source>
</evidence>
<comment type="pathway">
    <text evidence="1">Protein modification; protein glycosylation.</text>
</comment>
<reference evidence="7 9" key="1">
    <citation type="journal article" date="2012" name="Nature">
        <title>Algal genomes reveal evolutionary mosaicism and the fate of nucleomorphs.</title>
        <authorList>
            <consortium name="DOE Joint Genome Institute"/>
            <person name="Curtis B.A."/>
            <person name="Tanifuji G."/>
            <person name="Burki F."/>
            <person name="Gruber A."/>
            <person name="Irimia M."/>
            <person name="Maruyama S."/>
            <person name="Arias M.C."/>
            <person name="Ball S.G."/>
            <person name="Gile G.H."/>
            <person name="Hirakawa Y."/>
            <person name="Hopkins J.F."/>
            <person name="Kuo A."/>
            <person name="Rensing S.A."/>
            <person name="Schmutz J."/>
            <person name="Symeonidi A."/>
            <person name="Elias M."/>
            <person name="Eveleigh R.J."/>
            <person name="Herman E.K."/>
            <person name="Klute M.J."/>
            <person name="Nakayama T."/>
            <person name="Obornik M."/>
            <person name="Reyes-Prieto A."/>
            <person name="Armbrust E.V."/>
            <person name="Aves S.J."/>
            <person name="Beiko R.G."/>
            <person name="Coutinho P."/>
            <person name="Dacks J.B."/>
            <person name="Durnford D.G."/>
            <person name="Fast N.M."/>
            <person name="Green B.R."/>
            <person name="Grisdale C.J."/>
            <person name="Hempel F."/>
            <person name="Henrissat B."/>
            <person name="Hoppner M.P."/>
            <person name="Ishida K."/>
            <person name="Kim E."/>
            <person name="Koreny L."/>
            <person name="Kroth P.G."/>
            <person name="Liu Y."/>
            <person name="Malik S.B."/>
            <person name="Maier U.G."/>
            <person name="McRose D."/>
            <person name="Mock T."/>
            <person name="Neilson J.A."/>
            <person name="Onodera N.T."/>
            <person name="Poole A.M."/>
            <person name="Pritham E.J."/>
            <person name="Richards T.A."/>
            <person name="Rocap G."/>
            <person name="Roy S.W."/>
            <person name="Sarai C."/>
            <person name="Schaack S."/>
            <person name="Shirato S."/>
            <person name="Slamovits C.H."/>
            <person name="Spencer D.F."/>
            <person name="Suzuki S."/>
            <person name="Worden A.Z."/>
            <person name="Zauner S."/>
            <person name="Barry K."/>
            <person name="Bell C."/>
            <person name="Bharti A.K."/>
            <person name="Crow J.A."/>
            <person name="Grimwood J."/>
            <person name="Kramer R."/>
            <person name="Lindquist E."/>
            <person name="Lucas S."/>
            <person name="Salamov A."/>
            <person name="McFadden G.I."/>
            <person name="Lane C.E."/>
            <person name="Keeling P.J."/>
            <person name="Gray M.W."/>
            <person name="Grigoriev I.V."/>
            <person name="Archibald J.M."/>
        </authorList>
    </citation>
    <scope>NUCLEOTIDE SEQUENCE</scope>
    <source>
        <strain evidence="7 9">CCMP2712</strain>
    </source>
</reference>
<keyword evidence="3" id="KW-0677">Repeat</keyword>
<evidence type="ECO:0000313" key="8">
    <source>
        <dbReference type="EnsemblProtists" id="EKX48801"/>
    </source>
</evidence>
<dbReference type="GeneID" id="17305477"/>
<dbReference type="Proteomes" id="UP000011087">
    <property type="component" value="Unassembled WGS sequence"/>
</dbReference>
<dbReference type="PANTHER" id="PTHR44366">
    <property type="entry name" value="UDP-N-ACETYLGLUCOSAMINE--PEPTIDE N-ACETYLGLUCOSAMINYLTRANSFERASE 110 KDA SUBUNIT"/>
    <property type="match status" value="1"/>
</dbReference>